<dbReference type="OrthoDB" id="5790493at2"/>
<evidence type="ECO:0000259" key="4">
    <source>
        <dbReference type="PROSITE" id="PS00662"/>
    </source>
</evidence>
<dbReference type="Gene3D" id="3.40.50.300">
    <property type="entry name" value="P-loop containing nucleotide triphosphate hydrolases"/>
    <property type="match status" value="1"/>
</dbReference>
<dbReference type="InterPro" id="IPR027417">
    <property type="entry name" value="P-loop_NTPase"/>
</dbReference>
<dbReference type="AlphaFoldDB" id="A0A4Q7RDK7"/>
<dbReference type="Pfam" id="PF00437">
    <property type="entry name" value="T2SSE"/>
    <property type="match status" value="1"/>
</dbReference>
<evidence type="ECO:0000313" key="5">
    <source>
        <dbReference type="EMBL" id="RZT31265.1"/>
    </source>
</evidence>
<dbReference type="RefSeq" id="WP_130393350.1">
    <property type="nucleotide sequence ID" value="NZ_SGXM01000009.1"/>
</dbReference>
<evidence type="ECO:0000256" key="2">
    <source>
        <dbReference type="ARBA" id="ARBA00022741"/>
    </source>
</evidence>
<keyword evidence="2" id="KW-0547">Nucleotide-binding</keyword>
<keyword evidence="3" id="KW-0067">ATP-binding</keyword>
<keyword evidence="6" id="KW-1185">Reference proteome</keyword>
<dbReference type="PROSITE" id="PS00662">
    <property type="entry name" value="T2SP_E"/>
    <property type="match status" value="1"/>
</dbReference>
<comment type="similarity">
    <text evidence="1">Belongs to the GSP E family.</text>
</comment>
<organism evidence="5 6">
    <name type="scientific">Cupriavidus agavae</name>
    <dbReference type="NCBI Taxonomy" id="1001822"/>
    <lineage>
        <taxon>Bacteria</taxon>
        <taxon>Pseudomonadati</taxon>
        <taxon>Pseudomonadota</taxon>
        <taxon>Betaproteobacteria</taxon>
        <taxon>Burkholderiales</taxon>
        <taxon>Burkholderiaceae</taxon>
        <taxon>Cupriavidus</taxon>
    </lineage>
</organism>
<protein>
    <submittedName>
        <fullName evidence="5">General secretion pathway protein E</fullName>
    </submittedName>
</protein>
<gene>
    <name evidence="5" type="ORF">EV147_4446</name>
</gene>
<dbReference type="PANTHER" id="PTHR30258:SF1">
    <property type="entry name" value="PROTEIN TRANSPORT PROTEIN HOFB HOMOLOG"/>
    <property type="match status" value="1"/>
</dbReference>
<sequence length="570" mass="60487">MTLPSSPSSPSAPPLPSLLALHALRAAAPEQDLQTRIAETSHVDAETAARHLAGLFRLPLLDTAALAAAAPRFDLLPYACAIQRHCLLVQTAPDSPLLTLALGDPTRIAERERIARRLAQGGHAYVEAVVPSAALQATLALHGDRQRALAQIATDATPDPETTPGDGGISLASLAQDTSPVVRLVNSTLYDALRMAASDVHMETLPDGLAVRYRVDGVLLHAAAMPGHDVAEQAISRIKVMAELDIAERRIPQDGRFKAIVAGREVDFRVSVMPSIHGEDAVLRVLDKRRGNAEGTPLRLDGLGHDAHAVAAIRALAAMPHGLLLVTGPTGSGKSTTLYAALSELDTGQEKIITIEDPVEYEVPGVLQIPVNDRKGLTFARGLRSILRHDPDKILVGEIRDGETAAIAVQAALTGHLVLTSVHANGAFSVLDRFLHMGITPHSLVESLIGVVAQQLVRTVCPHCARDASADAALLARSGLQASDIAGWTLREGSGCEACHDTGYLGRRPVAEVLRINDRLRDAMLRQAPSGEQRAIAREAGFLSLRQATVALAARGITTLQEANRVTFAE</sequence>
<proteinExistence type="inferred from homology"/>
<accession>A0A4Q7RDK7</accession>
<feature type="domain" description="Bacterial type II secretion system protein E" evidence="4">
    <location>
        <begin position="387"/>
        <end position="401"/>
    </location>
</feature>
<dbReference type="GO" id="GO:0005886">
    <property type="term" value="C:plasma membrane"/>
    <property type="evidence" value="ECO:0007669"/>
    <property type="project" value="TreeGrafter"/>
</dbReference>
<dbReference type="InterPro" id="IPR037257">
    <property type="entry name" value="T2SS_E_N_sf"/>
</dbReference>
<evidence type="ECO:0000256" key="3">
    <source>
        <dbReference type="ARBA" id="ARBA00022840"/>
    </source>
</evidence>
<evidence type="ECO:0000313" key="6">
    <source>
        <dbReference type="Proteomes" id="UP000291078"/>
    </source>
</evidence>
<dbReference type="Proteomes" id="UP000291078">
    <property type="component" value="Unassembled WGS sequence"/>
</dbReference>
<reference evidence="5 6" key="1">
    <citation type="journal article" date="2015" name="Stand. Genomic Sci.">
        <title>Genomic Encyclopedia of Bacterial and Archaeal Type Strains, Phase III: the genomes of soil and plant-associated and newly described type strains.</title>
        <authorList>
            <person name="Whitman W.B."/>
            <person name="Woyke T."/>
            <person name="Klenk H.P."/>
            <person name="Zhou Y."/>
            <person name="Lilburn T.G."/>
            <person name="Beck B.J."/>
            <person name="De Vos P."/>
            <person name="Vandamme P."/>
            <person name="Eisen J.A."/>
            <person name="Garrity G."/>
            <person name="Hugenholtz P."/>
            <person name="Kyrpides N.C."/>
        </authorList>
    </citation>
    <scope>NUCLEOTIDE SEQUENCE [LARGE SCALE GENOMIC DNA]</scope>
    <source>
        <strain evidence="5 6">ASC-9842</strain>
    </source>
</reference>
<dbReference type="SUPFAM" id="SSF52540">
    <property type="entry name" value="P-loop containing nucleoside triphosphate hydrolases"/>
    <property type="match status" value="1"/>
</dbReference>
<dbReference type="InterPro" id="IPR001482">
    <property type="entry name" value="T2SS/T4SS_dom"/>
</dbReference>
<dbReference type="GO" id="GO:0016887">
    <property type="term" value="F:ATP hydrolysis activity"/>
    <property type="evidence" value="ECO:0007669"/>
    <property type="project" value="TreeGrafter"/>
</dbReference>
<dbReference type="Gene3D" id="3.30.450.90">
    <property type="match status" value="1"/>
</dbReference>
<comment type="caution">
    <text evidence="5">The sequence shown here is derived from an EMBL/GenBank/DDBJ whole genome shotgun (WGS) entry which is preliminary data.</text>
</comment>
<name>A0A4Q7RDK7_9BURK</name>
<dbReference type="PANTHER" id="PTHR30258">
    <property type="entry name" value="TYPE II SECRETION SYSTEM PROTEIN GSPE-RELATED"/>
    <property type="match status" value="1"/>
</dbReference>
<dbReference type="CDD" id="cd01129">
    <property type="entry name" value="PulE-GspE-like"/>
    <property type="match status" value="1"/>
</dbReference>
<dbReference type="EMBL" id="SGXM01000009">
    <property type="protein sequence ID" value="RZT31265.1"/>
    <property type="molecule type" value="Genomic_DNA"/>
</dbReference>
<evidence type="ECO:0000256" key="1">
    <source>
        <dbReference type="ARBA" id="ARBA00006611"/>
    </source>
</evidence>
<dbReference type="SUPFAM" id="SSF160246">
    <property type="entry name" value="EspE N-terminal domain-like"/>
    <property type="match status" value="1"/>
</dbReference>
<dbReference type="GO" id="GO:0005524">
    <property type="term" value="F:ATP binding"/>
    <property type="evidence" value="ECO:0007669"/>
    <property type="project" value="UniProtKB-KW"/>
</dbReference>